<dbReference type="PANTHER" id="PTHR35585">
    <property type="entry name" value="HHE DOMAIN PROTEIN (AFU_ORTHOLOGUE AFUA_4G00730)"/>
    <property type="match status" value="1"/>
</dbReference>
<dbReference type="RefSeq" id="WP_330196575.1">
    <property type="nucleotide sequence ID" value="NZ_JAZDRO010000004.1"/>
</dbReference>
<organism evidence="3 4">
    <name type="scientific">Hyphobacterium marinum</name>
    <dbReference type="NCBI Taxonomy" id="3116574"/>
    <lineage>
        <taxon>Bacteria</taxon>
        <taxon>Pseudomonadati</taxon>
        <taxon>Pseudomonadota</taxon>
        <taxon>Alphaproteobacteria</taxon>
        <taxon>Maricaulales</taxon>
        <taxon>Maricaulaceae</taxon>
        <taxon>Hyphobacterium</taxon>
    </lineage>
</organism>
<keyword evidence="4" id="KW-1185">Reference proteome</keyword>
<dbReference type="PANTHER" id="PTHR35585:SF1">
    <property type="entry name" value="HHE DOMAIN PROTEIN (AFU_ORTHOLOGUE AFUA_4G00730)"/>
    <property type="match status" value="1"/>
</dbReference>
<evidence type="ECO:0000313" key="4">
    <source>
        <dbReference type="Proteomes" id="UP001310692"/>
    </source>
</evidence>
<evidence type="ECO:0000259" key="2">
    <source>
        <dbReference type="Pfam" id="PF01814"/>
    </source>
</evidence>
<reference evidence="3 4" key="1">
    <citation type="submission" date="2024-01" db="EMBL/GenBank/DDBJ databases">
        <title>Hyphobacterium bacterium isolated from marine sediment.</title>
        <authorList>
            <person name="Zhao S."/>
        </authorList>
    </citation>
    <scope>NUCLEOTIDE SEQUENCE [LARGE SCALE GENOMIC DNA]</scope>
    <source>
        <strain evidence="3 4">Y60-23</strain>
    </source>
</reference>
<keyword evidence="1" id="KW-0175">Coiled coil</keyword>
<sequence>MSNIFERIKQDHDKARELISQIEDTTDRAAKKRQELFDKFKIDLWAHNKVEEATFYSRLESKGDEDESLEAKNEHHMVNSLLEELDTMPKANKEWGQKFHALAELLEHHMDEEEDEFFELARKDLTEEEAEDLGRRFDARKKVVMPALTPVD</sequence>
<evidence type="ECO:0000313" key="3">
    <source>
        <dbReference type="EMBL" id="MEE2567017.1"/>
    </source>
</evidence>
<dbReference type="Pfam" id="PF01814">
    <property type="entry name" value="Hemerythrin"/>
    <property type="match status" value="1"/>
</dbReference>
<comment type="caution">
    <text evidence="3">The sequence shown here is derived from an EMBL/GenBank/DDBJ whole genome shotgun (WGS) entry which is preliminary data.</text>
</comment>
<proteinExistence type="predicted"/>
<name>A0ABU7M0E8_9PROT</name>
<feature type="domain" description="Hemerythrin-like" evidence="2">
    <location>
        <begin position="4"/>
        <end position="121"/>
    </location>
</feature>
<dbReference type="Proteomes" id="UP001310692">
    <property type="component" value="Unassembled WGS sequence"/>
</dbReference>
<accession>A0ABU7M0E8</accession>
<dbReference type="Gene3D" id="1.20.120.520">
    <property type="entry name" value="nmb1532 protein domain like"/>
    <property type="match status" value="1"/>
</dbReference>
<feature type="coiled-coil region" evidence="1">
    <location>
        <begin position="5"/>
        <end position="35"/>
    </location>
</feature>
<gene>
    <name evidence="3" type="ORF">V0U35_10025</name>
</gene>
<evidence type="ECO:0000256" key="1">
    <source>
        <dbReference type="SAM" id="Coils"/>
    </source>
</evidence>
<protein>
    <submittedName>
        <fullName evidence="3">Hemerythrin domain-containing protein</fullName>
    </submittedName>
</protein>
<dbReference type="EMBL" id="JAZDRO010000004">
    <property type="protein sequence ID" value="MEE2567017.1"/>
    <property type="molecule type" value="Genomic_DNA"/>
</dbReference>
<dbReference type="InterPro" id="IPR012312">
    <property type="entry name" value="Hemerythrin-like"/>
</dbReference>